<accession>A0A6V7HE74</accession>
<proteinExistence type="predicted"/>
<reference evidence="1" key="1">
    <citation type="submission" date="2020-07" db="EMBL/GenBank/DDBJ databases">
        <authorList>
            <person name="Nazaruddin N."/>
        </authorList>
    </citation>
    <scope>NUCLEOTIDE SEQUENCE</scope>
</reference>
<comment type="caution">
    <text evidence="1">The sequence shown here is derived from an EMBL/GenBank/DDBJ whole genome shotgun (WGS) entry which is preliminary data.</text>
</comment>
<dbReference type="AlphaFoldDB" id="A0A6V7HE74"/>
<evidence type="ECO:0000313" key="2">
    <source>
        <dbReference type="Proteomes" id="UP000752696"/>
    </source>
</evidence>
<sequence>IHFYRTLYYQLTEGSMNSEPTYLLIKITSLKDRCLV</sequence>
<feature type="non-terminal residue" evidence="1">
    <location>
        <position position="1"/>
    </location>
</feature>
<feature type="non-terminal residue" evidence="1">
    <location>
        <position position="36"/>
    </location>
</feature>
<organism evidence="1 2">
    <name type="scientific">Heterotrigona itama</name>
    <dbReference type="NCBI Taxonomy" id="395501"/>
    <lineage>
        <taxon>Eukaryota</taxon>
        <taxon>Metazoa</taxon>
        <taxon>Ecdysozoa</taxon>
        <taxon>Arthropoda</taxon>
        <taxon>Hexapoda</taxon>
        <taxon>Insecta</taxon>
        <taxon>Pterygota</taxon>
        <taxon>Neoptera</taxon>
        <taxon>Endopterygota</taxon>
        <taxon>Hymenoptera</taxon>
        <taxon>Apocrita</taxon>
        <taxon>Aculeata</taxon>
        <taxon>Apoidea</taxon>
        <taxon>Anthophila</taxon>
        <taxon>Apidae</taxon>
        <taxon>Heterotrigona</taxon>
    </lineage>
</organism>
<evidence type="ECO:0000313" key="1">
    <source>
        <dbReference type="EMBL" id="CAD1478524.1"/>
    </source>
</evidence>
<dbReference type="Proteomes" id="UP000752696">
    <property type="component" value="Unassembled WGS sequence"/>
</dbReference>
<protein>
    <submittedName>
        <fullName evidence="1">Uncharacterized protein</fullName>
    </submittedName>
</protein>
<gene>
    <name evidence="1" type="ORF">MHI_LOCUS802151</name>
</gene>
<keyword evidence="2" id="KW-1185">Reference proteome</keyword>
<name>A0A6V7HE74_9HYME</name>
<dbReference type="EMBL" id="CAJDYZ010010824">
    <property type="protein sequence ID" value="CAD1478524.1"/>
    <property type="molecule type" value="Genomic_DNA"/>
</dbReference>